<proteinExistence type="predicted"/>
<dbReference type="PANTHER" id="PTHR15503">
    <property type="entry name" value="LDOC1 RELATED"/>
    <property type="match status" value="1"/>
</dbReference>
<reference evidence="1 2" key="1">
    <citation type="journal article" date="2014" name="Nature">
        <title>The genome of the recently domesticated crop plant sugar beet (Beta vulgaris).</title>
        <authorList>
            <person name="Dohm J.C."/>
            <person name="Minoche A.E."/>
            <person name="Holtgrawe D."/>
            <person name="Capella-Gutierrez S."/>
            <person name="Zakrzewski F."/>
            <person name="Tafer H."/>
            <person name="Rupp O."/>
            <person name="Sorensen T.R."/>
            <person name="Stracke R."/>
            <person name="Reinhardt R."/>
            <person name="Goesmann A."/>
            <person name="Kraft T."/>
            <person name="Schulz B."/>
            <person name="Stadler P.F."/>
            <person name="Schmidt T."/>
            <person name="Gabaldon T."/>
            <person name="Lehrach H."/>
            <person name="Weisshaar B."/>
            <person name="Himmelbauer H."/>
        </authorList>
    </citation>
    <scope>NUCLEOTIDE SEQUENCE [LARGE SCALE GENOMIC DNA]</scope>
    <source>
        <tissue evidence="1">Taproot</tissue>
    </source>
</reference>
<dbReference type="CDD" id="cd00303">
    <property type="entry name" value="retropepsin_like"/>
    <property type="match status" value="1"/>
</dbReference>
<dbReference type="SUPFAM" id="SSF50630">
    <property type="entry name" value="Acid proteases"/>
    <property type="match status" value="1"/>
</dbReference>
<organism evidence="1 2">
    <name type="scientific">Beta vulgaris subsp. vulgaris</name>
    <name type="common">Beet</name>
    <dbReference type="NCBI Taxonomy" id="3555"/>
    <lineage>
        <taxon>Eukaryota</taxon>
        <taxon>Viridiplantae</taxon>
        <taxon>Streptophyta</taxon>
        <taxon>Embryophyta</taxon>
        <taxon>Tracheophyta</taxon>
        <taxon>Spermatophyta</taxon>
        <taxon>Magnoliopsida</taxon>
        <taxon>eudicotyledons</taxon>
        <taxon>Gunneridae</taxon>
        <taxon>Pentapetalae</taxon>
        <taxon>Caryophyllales</taxon>
        <taxon>Chenopodiaceae</taxon>
        <taxon>Betoideae</taxon>
        <taxon>Beta</taxon>
    </lineage>
</organism>
<dbReference type="InterPro" id="IPR043128">
    <property type="entry name" value="Rev_trsase/Diguanyl_cyclase"/>
</dbReference>
<accession>A0A0J8E4Z2</accession>
<dbReference type="InterPro" id="IPR043502">
    <property type="entry name" value="DNA/RNA_pol_sf"/>
</dbReference>
<dbReference type="SUPFAM" id="SSF56672">
    <property type="entry name" value="DNA/RNA polymerases"/>
    <property type="match status" value="1"/>
</dbReference>
<dbReference type="Proteomes" id="UP000035740">
    <property type="component" value="Unassembled WGS sequence"/>
</dbReference>
<dbReference type="PROSITE" id="PS00141">
    <property type="entry name" value="ASP_PROTEASE"/>
    <property type="match status" value="1"/>
</dbReference>
<evidence type="ECO:0000313" key="2">
    <source>
        <dbReference type="Proteomes" id="UP000035740"/>
    </source>
</evidence>
<dbReference type="Gene3D" id="3.10.10.10">
    <property type="entry name" value="HIV Type 1 Reverse Transcriptase, subunit A, domain 1"/>
    <property type="match status" value="1"/>
</dbReference>
<protein>
    <recommendedName>
        <fullName evidence="3">Reverse transcriptase domain-containing protein</fullName>
    </recommendedName>
</protein>
<evidence type="ECO:0000313" key="1">
    <source>
        <dbReference type="EMBL" id="KMS98235.1"/>
    </source>
</evidence>
<dbReference type="Gramene" id="KMS98235">
    <property type="protein sequence ID" value="KMS98235"/>
    <property type="gene ID" value="BVRB_4g094550"/>
</dbReference>
<dbReference type="OMA" id="VISEMDW"/>
<gene>
    <name evidence="1" type="ORF">BVRB_4g094550</name>
</gene>
<dbReference type="Gene3D" id="3.30.70.270">
    <property type="match status" value="1"/>
</dbReference>
<name>A0A0J8E4Z2_BETVV</name>
<dbReference type="EMBL" id="KQ090263">
    <property type="protein sequence ID" value="KMS98235.1"/>
    <property type="molecule type" value="Genomic_DNA"/>
</dbReference>
<dbReference type="CDD" id="cd01647">
    <property type="entry name" value="RT_LTR"/>
    <property type="match status" value="1"/>
</dbReference>
<dbReference type="Pfam" id="PF08284">
    <property type="entry name" value="RVP_2"/>
    <property type="match status" value="1"/>
</dbReference>
<dbReference type="PANTHER" id="PTHR15503:SF45">
    <property type="entry name" value="RNA-DIRECTED DNA POLYMERASE HOMOLOG"/>
    <property type="match status" value="1"/>
</dbReference>
<dbReference type="GO" id="GO:0006508">
    <property type="term" value="P:proteolysis"/>
    <property type="evidence" value="ECO:0007669"/>
    <property type="project" value="InterPro"/>
</dbReference>
<dbReference type="Gene3D" id="2.40.70.10">
    <property type="entry name" value="Acid Proteases"/>
    <property type="match status" value="1"/>
</dbReference>
<keyword evidence="2" id="KW-1185">Reference proteome</keyword>
<sequence length="317" mass="35922">MENQSKGRVFIMNRREAQNVSEVVVGTFFINSLSVKVLFDSGASHSFISSTLVDKLQLSSPVSISLEIALPSGKMFNCTSLHSQVPLVIVWVKFSSDLVEFALSDLDVVLGMRWLGRLKAQIDCEAQKVSLVGPKKERVTYRKLGKEKGMKIVSAMRIQSYVKKGCLLFLCGVQRIEKEYENREIPVVTEFPEEIPGVPPVRDLEFTIDLMPGTGPISKALYRMDPVEIKELKFHLEELLEKGYIIPSSSPWDAPVFFVKKKDGSLRLCIDYRELNNVMIKNKYPLSRIDDLFDQLNGAGIFSKTYLRFRLSPIEDC</sequence>
<dbReference type="InterPro" id="IPR032567">
    <property type="entry name" value="RTL1-rel"/>
</dbReference>
<dbReference type="InterPro" id="IPR021109">
    <property type="entry name" value="Peptidase_aspartic_dom_sf"/>
</dbReference>
<dbReference type="OrthoDB" id="437338at2759"/>
<evidence type="ECO:0008006" key="3">
    <source>
        <dbReference type="Google" id="ProtNLM"/>
    </source>
</evidence>
<dbReference type="GO" id="GO:0004190">
    <property type="term" value="F:aspartic-type endopeptidase activity"/>
    <property type="evidence" value="ECO:0007669"/>
    <property type="project" value="InterPro"/>
</dbReference>
<dbReference type="AlphaFoldDB" id="A0A0J8E4Z2"/>
<dbReference type="InterPro" id="IPR001969">
    <property type="entry name" value="Aspartic_peptidase_AS"/>
</dbReference>